<dbReference type="EMBL" id="AMZH03003908">
    <property type="protein sequence ID" value="RRT70773.1"/>
    <property type="molecule type" value="Genomic_DNA"/>
</dbReference>
<sequence>MPTWHSVHFGCRPTIMSALRKDNKETWCANNDVYPQAVSSTAPGPETPMKSYPEQSRIVALPHHLALEGGLDVVGVSLKHSSGLPRRGGLSCRAIVWCERLDLSSLLNIHGFANANPQSILVVVQRPRTLPPGRQSLASSCLNRGFIGDSISSLSTTTLTVMVGEEPRTKTLIGVLPMLLDRDNAPQEASNLTMTIDPREPSKLTLNPEPMEEVGEILVDPK</sequence>
<name>A0A427A3L5_ENSVE</name>
<organism evidence="1 2">
    <name type="scientific">Ensete ventricosum</name>
    <name type="common">Abyssinian banana</name>
    <name type="synonym">Musa ensete</name>
    <dbReference type="NCBI Taxonomy" id="4639"/>
    <lineage>
        <taxon>Eukaryota</taxon>
        <taxon>Viridiplantae</taxon>
        <taxon>Streptophyta</taxon>
        <taxon>Embryophyta</taxon>
        <taxon>Tracheophyta</taxon>
        <taxon>Spermatophyta</taxon>
        <taxon>Magnoliopsida</taxon>
        <taxon>Liliopsida</taxon>
        <taxon>Zingiberales</taxon>
        <taxon>Musaceae</taxon>
        <taxon>Ensete</taxon>
    </lineage>
</organism>
<gene>
    <name evidence="1" type="ORF">B296_00009161</name>
</gene>
<dbReference type="Proteomes" id="UP000287651">
    <property type="component" value="Unassembled WGS sequence"/>
</dbReference>
<dbReference type="AlphaFoldDB" id="A0A427A3L5"/>
<protein>
    <submittedName>
        <fullName evidence="1">Uncharacterized protein</fullName>
    </submittedName>
</protein>
<evidence type="ECO:0000313" key="1">
    <source>
        <dbReference type="EMBL" id="RRT70773.1"/>
    </source>
</evidence>
<evidence type="ECO:0000313" key="2">
    <source>
        <dbReference type="Proteomes" id="UP000287651"/>
    </source>
</evidence>
<accession>A0A427A3L5</accession>
<proteinExistence type="predicted"/>
<comment type="caution">
    <text evidence="1">The sequence shown here is derived from an EMBL/GenBank/DDBJ whole genome shotgun (WGS) entry which is preliminary data.</text>
</comment>
<reference evidence="1 2" key="1">
    <citation type="journal article" date="2014" name="Agronomy (Basel)">
        <title>A Draft Genome Sequence for Ensete ventricosum, the Drought-Tolerant Tree Against Hunger.</title>
        <authorList>
            <person name="Harrison J."/>
            <person name="Moore K.A."/>
            <person name="Paszkiewicz K."/>
            <person name="Jones T."/>
            <person name="Grant M."/>
            <person name="Ambacheew D."/>
            <person name="Muzemil S."/>
            <person name="Studholme D.J."/>
        </authorList>
    </citation>
    <scope>NUCLEOTIDE SEQUENCE [LARGE SCALE GENOMIC DNA]</scope>
</reference>